<reference evidence="2" key="1">
    <citation type="submission" date="2021-10" db="EMBL/GenBank/DDBJ databases">
        <authorList>
            <person name="Piombo E."/>
        </authorList>
    </citation>
    <scope>NUCLEOTIDE SEQUENCE</scope>
</reference>
<evidence type="ECO:0000256" key="1">
    <source>
        <dbReference type="SAM" id="SignalP"/>
    </source>
</evidence>
<evidence type="ECO:0000313" key="3">
    <source>
        <dbReference type="Proteomes" id="UP000696573"/>
    </source>
</evidence>
<keyword evidence="1" id="KW-0732">Signal</keyword>
<name>A0A9N9W2L6_9HYPO</name>
<dbReference type="OrthoDB" id="5123274at2759"/>
<evidence type="ECO:0000313" key="2">
    <source>
        <dbReference type="EMBL" id="CAH0038109.1"/>
    </source>
</evidence>
<dbReference type="Proteomes" id="UP000696573">
    <property type="component" value="Unassembled WGS sequence"/>
</dbReference>
<gene>
    <name evidence="2" type="ORF">CRHIZ90672A_00006234</name>
</gene>
<dbReference type="EMBL" id="CABFNQ020000760">
    <property type="protein sequence ID" value="CAH0038109.1"/>
    <property type="molecule type" value="Genomic_DNA"/>
</dbReference>
<keyword evidence="3" id="KW-1185">Reference proteome</keyword>
<protein>
    <submittedName>
        <fullName evidence="2">Uncharacterized protein</fullName>
    </submittedName>
</protein>
<accession>A0A9N9W2L6</accession>
<sequence>MHLVKTVISLFTLSGFAAAQIGGDFDAEYGLDRREVEDARDGYLAARDEFLIAREEYIEKRGLLKKKGKCYKDGIQNLCGTPVKGGGMSPCGICPRGFEGKSCPCP</sequence>
<dbReference type="AlphaFoldDB" id="A0A9N9W2L6"/>
<feature type="signal peptide" evidence="1">
    <location>
        <begin position="1"/>
        <end position="19"/>
    </location>
</feature>
<comment type="caution">
    <text evidence="2">The sequence shown here is derived from an EMBL/GenBank/DDBJ whole genome shotgun (WGS) entry which is preliminary data.</text>
</comment>
<proteinExistence type="predicted"/>
<feature type="chain" id="PRO_5040118769" evidence="1">
    <location>
        <begin position="20"/>
        <end position="106"/>
    </location>
</feature>
<organism evidence="2 3">
    <name type="scientific">Clonostachys rhizophaga</name>
    <dbReference type="NCBI Taxonomy" id="160324"/>
    <lineage>
        <taxon>Eukaryota</taxon>
        <taxon>Fungi</taxon>
        <taxon>Dikarya</taxon>
        <taxon>Ascomycota</taxon>
        <taxon>Pezizomycotina</taxon>
        <taxon>Sordariomycetes</taxon>
        <taxon>Hypocreomycetidae</taxon>
        <taxon>Hypocreales</taxon>
        <taxon>Bionectriaceae</taxon>
        <taxon>Clonostachys</taxon>
    </lineage>
</organism>